<dbReference type="RefSeq" id="WP_169101402.1">
    <property type="nucleotide sequence ID" value="NZ_JABBVZ010000067.1"/>
</dbReference>
<comment type="caution">
    <text evidence="2">The sequence shown here is derived from an EMBL/GenBank/DDBJ whole genome shotgun (WGS) entry which is preliminary data.</text>
</comment>
<evidence type="ECO:0000313" key="2">
    <source>
        <dbReference type="EMBL" id="NMP23808.1"/>
    </source>
</evidence>
<dbReference type="Proteomes" id="UP000533476">
    <property type="component" value="Unassembled WGS sequence"/>
</dbReference>
<sequence length="113" mass="12626">MSYGRFPYYIWSGEGLHIWSDRTPTDREPILASPQTYNEGENAEGWNPQPMHVVILPYEAVRQLLTRWLEDRHPDLVTPALLAAIEKDFADDADGGTRGTLVASAEEKGDGPS</sequence>
<gene>
    <name evidence="2" type="ORF">HIJ39_15830</name>
</gene>
<feature type="region of interest" description="Disordered" evidence="1">
    <location>
        <begin position="91"/>
        <end position="113"/>
    </location>
</feature>
<evidence type="ECO:0000313" key="3">
    <source>
        <dbReference type="Proteomes" id="UP000533476"/>
    </source>
</evidence>
<dbReference type="EMBL" id="JABBVZ010000067">
    <property type="protein sequence ID" value="NMP23808.1"/>
    <property type="molecule type" value="Genomic_DNA"/>
</dbReference>
<organism evidence="2 3">
    <name type="scientific">Sulfobacillus harzensis</name>
    <dbReference type="NCBI Taxonomy" id="2729629"/>
    <lineage>
        <taxon>Bacteria</taxon>
        <taxon>Bacillati</taxon>
        <taxon>Bacillota</taxon>
        <taxon>Clostridia</taxon>
        <taxon>Eubacteriales</taxon>
        <taxon>Clostridiales Family XVII. Incertae Sedis</taxon>
        <taxon>Sulfobacillus</taxon>
    </lineage>
</organism>
<proteinExistence type="predicted"/>
<name>A0A7Y0Q339_9FIRM</name>
<evidence type="ECO:0000256" key="1">
    <source>
        <dbReference type="SAM" id="MobiDB-lite"/>
    </source>
</evidence>
<reference evidence="2 3" key="1">
    <citation type="submission" date="2020-04" db="EMBL/GenBank/DDBJ databases">
        <authorList>
            <person name="Zhang R."/>
            <person name="Schippers A."/>
        </authorList>
    </citation>
    <scope>NUCLEOTIDE SEQUENCE [LARGE SCALE GENOMIC DNA]</scope>
    <source>
        <strain evidence="2 3">DSM 109850</strain>
    </source>
</reference>
<protein>
    <submittedName>
        <fullName evidence="2">Uncharacterized protein</fullName>
    </submittedName>
</protein>
<accession>A0A7Y0Q339</accession>
<dbReference type="AlphaFoldDB" id="A0A7Y0Q339"/>
<keyword evidence="3" id="KW-1185">Reference proteome</keyword>